<comment type="subcellular location">
    <subcellularLocation>
        <location evidence="2">Mitochondrion</location>
    </subcellularLocation>
</comment>
<feature type="domain" description="DML1/Misato tubulin" evidence="7">
    <location>
        <begin position="142"/>
        <end position="330"/>
    </location>
</feature>
<dbReference type="Pfam" id="PF10644">
    <property type="entry name" value="Misat_Tub_SegII"/>
    <property type="match status" value="1"/>
</dbReference>
<protein>
    <recommendedName>
        <fullName evidence="10">Tubulin nucleotide-binding domain-like protein</fullName>
    </recommendedName>
</protein>
<evidence type="ECO:0000259" key="6">
    <source>
        <dbReference type="Pfam" id="PF10644"/>
    </source>
</evidence>
<dbReference type="EMBL" id="BPWL01000004">
    <property type="protein sequence ID" value="GJJ09324.1"/>
    <property type="molecule type" value="Genomic_DNA"/>
</dbReference>
<dbReference type="SUPFAM" id="SSF52490">
    <property type="entry name" value="Tubulin nucleotide-binding domain-like"/>
    <property type="match status" value="1"/>
</dbReference>
<evidence type="ECO:0000313" key="9">
    <source>
        <dbReference type="Proteomes" id="UP001050691"/>
    </source>
</evidence>
<evidence type="ECO:0000256" key="4">
    <source>
        <dbReference type="ARBA" id="ARBA00023128"/>
    </source>
</evidence>
<dbReference type="Pfam" id="PF14881">
    <property type="entry name" value="Tubulin_3"/>
    <property type="match status" value="1"/>
</dbReference>
<name>A0AAV5A9A7_9AGAM</name>
<comment type="caution">
    <text evidence="8">The sequence shown here is derived from an EMBL/GenBank/DDBJ whole genome shotgun (WGS) entry which is preliminary data.</text>
</comment>
<dbReference type="InterPro" id="IPR029209">
    <property type="entry name" value="DML1/Misato_tubulin"/>
</dbReference>
<feature type="region of interest" description="Disordered" evidence="5">
    <location>
        <begin position="29"/>
        <end position="48"/>
    </location>
</feature>
<evidence type="ECO:0000256" key="3">
    <source>
        <dbReference type="ARBA" id="ARBA00008507"/>
    </source>
</evidence>
<dbReference type="PANTHER" id="PTHR13391">
    <property type="entry name" value="MITOCHONDRIAL DISTRIBUTION REGULATOR MISATO"/>
    <property type="match status" value="1"/>
</dbReference>
<evidence type="ECO:0008006" key="10">
    <source>
        <dbReference type="Google" id="ProtNLM"/>
    </source>
</evidence>
<dbReference type="AlphaFoldDB" id="A0AAV5A9A7"/>
<proteinExistence type="inferred from homology"/>
<dbReference type="InterPro" id="IPR036525">
    <property type="entry name" value="Tubulin/FtsZ_GTPase_sf"/>
</dbReference>
<reference evidence="8" key="1">
    <citation type="submission" date="2021-10" db="EMBL/GenBank/DDBJ databases">
        <title>De novo Genome Assembly of Clathrus columnatus (Basidiomycota, Fungi) Using Illumina and Nanopore Sequence Data.</title>
        <authorList>
            <person name="Ogiso-Tanaka E."/>
            <person name="Itagaki H."/>
            <person name="Hosoya T."/>
            <person name="Hosaka K."/>
        </authorList>
    </citation>
    <scope>NUCLEOTIDE SEQUENCE</scope>
    <source>
        <strain evidence="8">MO-923</strain>
    </source>
</reference>
<dbReference type="GO" id="GO:0005739">
    <property type="term" value="C:mitochondrion"/>
    <property type="evidence" value="ECO:0007669"/>
    <property type="project" value="UniProtKB-SubCell"/>
</dbReference>
<organism evidence="8 9">
    <name type="scientific">Clathrus columnatus</name>
    <dbReference type="NCBI Taxonomy" id="1419009"/>
    <lineage>
        <taxon>Eukaryota</taxon>
        <taxon>Fungi</taxon>
        <taxon>Dikarya</taxon>
        <taxon>Basidiomycota</taxon>
        <taxon>Agaricomycotina</taxon>
        <taxon>Agaricomycetes</taxon>
        <taxon>Phallomycetidae</taxon>
        <taxon>Phallales</taxon>
        <taxon>Clathraceae</taxon>
        <taxon>Clathrus</taxon>
    </lineage>
</organism>
<dbReference type="Gene3D" id="3.40.50.1440">
    <property type="entry name" value="Tubulin/FtsZ, GTPase domain"/>
    <property type="match status" value="1"/>
</dbReference>
<dbReference type="Proteomes" id="UP001050691">
    <property type="component" value="Unassembled WGS sequence"/>
</dbReference>
<dbReference type="PANTHER" id="PTHR13391:SF0">
    <property type="entry name" value="PROTEIN MISATO HOMOLOG 1"/>
    <property type="match status" value="1"/>
</dbReference>
<keyword evidence="4" id="KW-0496">Mitochondrion</keyword>
<dbReference type="InterPro" id="IPR019605">
    <property type="entry name" value="Misato_II_tubulin-like"/>
</dbReference>
<evidence type="ECO:0000256" key="2">
    <source>
        <dbReference type="ARBA" id="ARBA00004173"/>
    </source>
</evidence>
<evidence type="ECO:0000256" key="1">
    <source>
        <dbReference type="ARBA" id="ARBA00003757"/>
    </source>
</evidence>
<comment type="function">
    <text evidence="1">Involved in the partitioning of the mitochondrial organelle and mitochondrial DNA (mtDNA) inheritance.</text>
</comment>
<evidence type="ECO:0000259" key="7">
    <source>
        <dbReference type="Pfam" id="PF14881"/>
    </source>
</evidence>
<feature type="domain" description="Misato Segment II tubulin-like" evidence="6">
    <location>
        <begin position="2"/>
        <end position="126"/>
    </location>
</feature>
<gene>
    <name evidence="8" type="ORF">Clacol_003546</name>
</gene>
<evidence type="ECO:0000256" key="5">
    <source>
        <dbReference type="SAM" id="MobiDB-lite"/>
    </source>
</evidence>
<keyword evidence="9" id="KW-1185">Reference proteome</keyword>
<evidence type="ECO:0000313" key="8">
    <source>
        <dbReference type="EMBL" id="GJJ09324.1"/>
    </source>
</evidence>
<sequence>MREILYLHTGTSYLAAQFFNTSQSYFDYDDDPRGKEDSKNSANDNVKVDHDISFQEGQARDGSIMYTPRAILVDYKSKFGSIANIDASGSGQVIGDEEISSTLWTGTVTSIRQDPIPRSSYHDFLDTEEDIQKDTEINEQPPRDFTSSISYWSDFSRVYYHPRGLYRLPDPADWERDVGWSKGIDKYRELEPDHGLLDDVFRLFAEECDLLQGLQLTLDAPSFGSFSFALLNQLRDEYPKLPILSFCALSSLDPLDASPDDVTRGIYILNDAMTLHGLASLSCQIIPLQHPSTWDKGPWCEDIVADFLNPYHSSALLSAHIESITLPLRLKQTLTGSSEMSTLISHLNWRNDTPFSALTGSFSPASMVSNIAGSEFDFSHPSSLHKDVEAVPFAQRSLYRGLDSSEERQVQEWIGEKQSTFREPFHSCTFIDIAYSIPSSYPQFFTNRSLTGRKILESTSDKTITKPCFTRVKSIPLYTSVRTTPRMGKLAKSYAQFIAGVAKRHTGVIEELGIERDAVRETGEDWWKWVGSYEGEEGDEEDERDIDEDD</sequence>
<dbReference type="GO" id="GO:0007005">
    <property type="term" value="P:mitochondrion organization"/>
    <property type="evidence" value="ECO:0007669"/>
    <property type="project" value="InterPro"/>
</dbReference>
<dbReference type="InterPro" id="IPR049942">
    <property type="entry name" value="DML1/Misato"/>
</dbReference>
<accession>A0AAV5A9A7</accession>
<comment type="similarity">
    <text evidence="3">Belongs to the misato family.</text>
</comment>